<evidence type="ECO:0008006" key="15">
    <source>
        <dbReference type="Google" id="ProtNLM"/>
    </source>
</evidence>
<dbReference type="Gene3D" id="2.60.40.150">
    <property type="entry name" value="C2 domain"/>
    <property type="match status" value="2"/>
</dbReference>
<evidence type="ECO:0000256" key="5">
    <source>
        <dbReference type="ARBA" id="ARBA00022737"/>
    </source>
</evidence>
<organism evidence="13 14">
    <name type="scientific">Zalerion maritima</name>
    <dbReference type="NCBI Taxonomy" id="339359"/>
    <lineage>
        <taxon>Eukaryota</taxon>
        <taxon>Fungi</taxon>
        <taxon>Dikarya</taxon>
        <taxon>Ascomycota</taxon>
        <taxon>Pezizomycotina</taxon>
        <taxon>Sordariomycetes</taxon>
        <taxon>Lulworthiomycetidae</taxon>
        <taxon>Lulworthiales</taxon>
        <taxon>Lulworthiaceae</taxon>
        <taxon>Zalerion</taxon>
    </lineage>
</organism>
<keyword evidence="4" id="KW-0479">Metal-binding</keyword>
<dbReference type="GO" id="GO:0006869">
    <property type="term" value="P:lipid transport"/>
    <property type="evidence" value="ECO:0007669"/>
    <property type="project" value="UniProtKB-KW"/>
</dbReference>
<dbReference type="Pfam" id="PF17047">
    <property type="entry name" value="SMP_LBD"/>
    <property type="match status" value="1"/>
</dbReference>
<evidence type="ECO:0000256" key="2">
    <source>
        <dbReference type="ARBA" id="ARBA00022448"/>
    </source>
</evidence>
<gene>
    <name evidence="13" type="ORF">MKZ38_000052</name>
</gene>
<keyword evidence="5" id="KW-0677">Repeat</keyword>
<sequence length="476" mass="51218">MSSLVDHLTASGGSESIGFLNDIVAQLWPNINVAGSDMTKKIAEPMFAEMLPGPLASLKFVKIDLGKKPMTFHNVDVHKTEHEGIKLDMDLDWDGECDIELDGKMVPKVGVEHVKLQGRLSVLLCPLTNVIPLVGAAQVAFINPPSLKLDFTDAANIADCSIIDKCVRKIMLSIISSMAVIPNRFLVKLDAANDYLKTFQYDEGVLRLTVEKASKVVVSKKGGAGGFLSKIIKDTPDCYCKVDFGPEEWKTSTKKNETDPEWNETKDFLLSDHDQAIFVDVQDDDLAGDDDIGIATTTAKKILLAGGTEELTLVHNGSNTSAKLTLNAQLHKFVPDIASFTADDAATEGRICGLATVLVAGAFDVKGDRSELTPSVKITWGDKTFSTAKKSDCPGTDVTNPSFDSAFRFPIDSEAAGTQPPFNITLLDGGDKVGSVEVPFADVLAAPEMVLADKFDIGDGTTVRASFCVRGTELIE</sequence>
<dbReference type="SMART" id="SM00239">
    <property type="entry name" value="C2"/>
    <property type="match status" value="2"/>
</dbReference>
<evidence type="ECO:0000256" key="9">
    <source>
        <dbReference type="ARBA" id="ARBA00023121"/>
    </source>
</evidence>
<dbReference type="CDD" id="cd21670">
    <property type="entry name" value="SMP_ESyt"/>
    <property type="match status" value="1"/>
</dbReference>
<dbReference type="InterPro" id="IPR051634">
    <property type="entry name" value="Extended_Synaptotagmin"/>
</dbReference>
<dbReference type="GO" id="GO:0005737">
    <property type="term" value="C:cytoplasm"/>
    <property type="evidence" value="ECO:0007669"/>
    <property type="project" value="UniProtKB-ARBA"/>
</dbReference>
<dbReference type="PANTHER" id="PTHR45761">
    <property type="entry name" value="EXTENDED SYNAPTOTAGMIN-LIKE PROTEIN 2, ISOFORM C"/>
    <property type="match status" value="1"/>
</dbReference>
<evidence type="ECO:0000256" key="10">
    <source>
        <dbReference type="ARBA" id="ARBA00023136"/>
    </source>
</evidence>
<dbReference type="Proteomes" id="UP001201980">
    <property type="component" value="Unassembled WGS sequence"/>
</dbReference>
<comment type="subcellular location">
    <subcellularLocation>
        <location evidence="1">Membrane</location>
    </subcellularLocation>
</comment>
<evidence type="ECO:0000256" key="6">
    <source>
        <dbReference type="ARBA" id="ARBA00022837"/>
    </source>
</evidence>
<keyword evidence="9" id="KW-0446">Lipid-binding</keyword>
<dbReference type="InterPro" id="IPR039010">
    <property type="entry name" value="Synaptotagmin_SMP"/>
</dbReference>
<keyword evidence="2" id="KW-0813">Transport</keyword>
<feature type="domain" description="SMP-LTD" evidence="12">
    <location>
        <begin position="13"/>
        <end position="190"/>
    </location>
</feature>
<keyword evidence="7" id="KW-1133">Transmembrane helix</keyword>
<name>A0AAD5RRZ0_9PEZI</name>
<protein>
    <recommendedName>
        <fullName evidence="15">C2 domain-containing protein</fullName>
    </recommendedName>
</protein>
<dbReference type="GO" id="GO:0008289">
    <property type="term" value="F:lipid binding"/>
    <property type="evidence" value="ECO:0007669"/>
    <property type="project" value="UniProtKB-KW"/>
</dbReference>
<dbReference type="PROSITE" id="PS50004">
    <property type="entry name" value="C2"/>
    <property type="match status" value="1"/>
</dbReference>
<dbReference type="InterPro" id="IPR000008">
    <property type="entry name" value="C2_dom"/>
</dbReference>
<dbReference type="GO" id="GO:0016020">
    <property type="term" value="C:membrane"/>
    <property type="evidence" value="ECO:0007669"/>
    <property type="project" value="UniProtKB-SubCell"/>
</dbReference>
<dbReference type="InterPro" id="IPR035892">
    <property type="entry name" value="C2_domain_sf"/>
</dbReference>
<dbReference type="PANTHER" id="PTHR45761:SF1">
    <property type="entry name" value="EXTENDED SYNAPTOTAGMIN-LIKE PROTEIN 2, ISOFORM C"/>
    <property type="match status" value="1"/>
</dbReference>
<evidence type="ECO:0000256" key="1">
    <source>
        <dbReference type="ARBA" id="ARBA00004370"/>
    </source>
</evidence>
<evidence type="ECO:0000259" key="11">
    <source>
        <dbReference type="PROSITE" id="PS50004"/>
    </source>
</evidence>
<evidence type="ECO:0000256" key="8">
    <source>
        <dbReference type="ARBA" id="ARBA00023055"/>
    </source>
</evidence>
<evidence type="ECO:0000313" key="14">
    <source>
        <dbReference type="Proteomes" id="UP001201980"/>
    </source>
</evidence>
<feature type="domain" description="C2" evidence="11">
    <location>
        <begin position="191"/>
        <end position="313"/>
    </location>
</feature>
<comment type="caution">
    <text evidence="13">The sequence shown here is derived from an EMBL/GenBank/DDBJ whole genome shotgun (WGS) entry which is preliminary data.</text>
</comment>
<keyword evidence="6" id="KW-0106">Calcium</keyword>
<dbReference type="PROSITE" id="PS51847">
    <property type="entry name" value="SMP"/>
    <property type="match status" value="1"/>
</dbReference>
<dbReference type="AlphaFoldDB" id="A0AAD5RRZ0"/>
<reference evidence="13" key="1">
    <citation type="submission" date="2022-07" db="EMBL/GenBank/DDBJ databases">
        <title>Draft genome sequence of Zalerion maritima ATCC 34329, a (micro)plastics degrading marine fungus.</title>
        <authorList>
            <person name="Paco A."/>
            <person name="Goncalves M.F.M."/>
            <person name="Rocha-Santos T.A.P."/>
            <person name="Alves A."/>
        </authorList>
    </citation>
    <scope>NUCLEOTIDE SEQUENCE</scope>
    <source>
        <strain evidence="13">ATCC 34329</strain>
    </source>
</reference>
<dbReference type="Pfam" id="PF00168">
    <property type="entry name" value="C2"/>
    <property type="match status" value="2"/>
</dbReference>
<keyword evidence="10" id="KW-0472">Membrane</keyword>
<dbReference type="GO" id="GO:0046872">
    <property type="term" value="F:metal ion binding"/>
    <property type="evidence" value="ECO:0007669"/>
    <property type="project" value="UniProtKB-KW"/>
</dbReference>
<dbReference type="EMBL" id="JAKWBI020000100">
    <property type="protein sequence ID" value="KAJ2902858.1"/>
    <property type="molecule type" value="Genomic_DNA"/>
</dbReference>
<evidence type="ECO:0000256" key="3">
    <source>
        <dbReference type="ARBA" id="ARBA00022692"/>
    </source>
</evidence>
<evidence type="ECO:0000256" key="7">
    <source>
        <dbReference type="ARBA" id="ARBA00022989"/>
    </source>
</evidence>
<keyword evidence="14" id="KW-1185">Reference proteome</keyword>
<proteinExistence type="predicted"/>
<dbReference type="SUPFAM" id="SSF49562">
    <property type="entry name" value="C2 domain (Calcium/lipid-binding domain, CaLB)"/>
    <property type="match status" value="2"/>
</dbReference>
<accession>A0AAD5RRZ0</accession>
<evidence type="ECO:0000259" key="12">
    <source>
        <dbReference type="PROSITE" id="PS51847"/>
    </source>
</evidence>
<dbReference type="GO" id="GO:0012505">
    <property type="term" value="C:endomembrane system"/>
    <property type="evidence" value="ECO:0007669"/>
    <property type="project" value="UniProtKB-ARBA"/>
</dbReference>
<evidence type="ECO:0000313" key="13">
    <source>
        <dbReference type="EMBL" id="KAJ2902858.1"/>
    </source>
</evidence>
<keyword evidence="8" id="KW-0445">Lipid transport</keyword>
<keyword evidence="3" id="KW-0812">Transmembrane</keyword>
<evidence type="ECO:0000256" key="4">
    <source>
        <dbReference type="ARBA" id="ARBA00022723"/>
    </source>
</evidence>
<dbReference type="InterPro" id="IPR031468">
    <property type="entry name" value="SMP_LBD"/>
</dbReference>